<evidence type="ECO:0000313" key="1">
    <source>
        <dbReference type="EMBL" id="TCN35932.1"/>
    </source>
</evidence>
<organism evidence="1 2">
    <name type="scientific">Shinella granuli</name>
    <dbReference type="NCBI Taxonomy" id="323621"/>
    <lineage>
        <taxon>Bacteria</taxon>
        <taxon>Pseudomonadati</taxon>
        <taxon>Pseudomonadota</taxon>
        <taxon>Alphaproteobacteria</taxon>
        <taxon>Hyphomicrobiales</taxon>
        <taxon>Rhizobiaceae</taxon>
        <taxon>Shinella</taxon>
    </lineage>
</organism>
<accession>A0A4R2C973</accession>
<protein>
    <submittedName>
        <fullName evidence="1">Uncharacterized protein</fullName>
    </submittedName>
</protein>
<reference evidence="1 2" key="1">
    <citation type="submission" date="2019-03" db="EMBL/GenBank/DDBJ databases">
        <title>Genomic Encyclopedia of Type Strains, Phase IV (KMG-IV): sequencing the most valuable type-strain genomes for metagenomic binning, comparative biology and taxonomic classification.</title>
        <authorList>
            <person name="Goeker M."/>
        </authorList>
    </citation>
    <scope>NUCLEOTIDE SEQUENCE [LARGE SCALE GENOMIC DNA]</scope>
    <source>
        <strain evidence="1 2">DSM 18401</strain>
    </source>
</reference>
<evidence type="ECO:0000313" key="2">
    <source>
        <dbReference type="Proteomes" id="UP000295351"/>
    </source>
</evidence>
<dbReference type="EMBL" id="SLVX01000025">
    <property type="protein sequence ID" value="TCN35932.1"/>
    <property type="molecule type" value="Genomic_DNA"/>
</dbReference>
<proteinExistence type="predicted"/>
<keyword evidence="2" id="KW-1185">Reference proteome</keyword>
<gene>
    <name evidence="1" type="ORF">EV665_1252</name>
</gene>
<comment type="caution">
    <text evidence="1">The sequence shown here is derived from an EMBL/GenBank/DDBJ whole genome shotgun (WGS) entry which is preliminary data.</text>
</comment>
<sequence length="31" mass="3637">MQTQGVYAATIGPFGCNIQMYRWFNPRKVMQ</sequence>
<dbReference type="Proteomes" id="UP000295351">
    <property type="component" value="Unassembled WGS sequence"/>
</dbReference>
<name>A0A4R2C973_SHIGR</name>
<dbReference type="AlphaFoldDB" id="A0A4R2C973"/>